<dbReference type="EMBL" id="CP058579">
    <property type="protein sequence ID" value="QLG63539.1"/>
    <property type="molecule type" value="Genomic_DNA"/>
</dbReference>
<protein>
    <recommendedName>
        <fullName evidence="4">Type IV pilin</fullName>
    </recommendedName>
</protein>
<keyword evidence="1" id="KW-0812">Transmembrane</keyword>
<evidence type="ECO:0008006" key="4">
    <source>
        <dbReference type="Google" id="ProtNLM"/>
    </source>
</evidence>
<proteinExistence type="predicted"/>
<dbReference type="AlphaFoldDB" id="A0A7D5QD35"/>
<keyword evidence="1" id="KW-0472">Membrane</keyword>
<accession>A0A7D5QD35</accession>
<feature type="transmembrane region" description="Helical" evidence="1">
    <location>
        <begin position="29"/>
        <end position="50"/>
    </location>
</feature>
<name>A0A7D5QD35_9EURY</name>
<dbReference type="Proteomes" id="UP000509626">
    <property type="component" value="Chromosome"/>
</dbReference>
<evidence type="ECO:0000313" key="3">
    <source>
        <dbReference type="Proteomes" id="UP000509626"/>
    </source>
</evidence>
<keyword evidence="3" id="KW-1185">Reference proteome</keyword>
<keyword evidence="1" id="KW-1133">Transmembrane helix</keyword>
<evidence type="ECO:0000256" key="1">
    <source>
        <dbReference type="SAM" id="Phobius"/>
    </source>
</evidence>
<dbReference type="OrthoDB" id="342082at2157"/>
<sequence>MEEEWDLEKGEDDESKVSLRGRARANLPALALGLMLASAVSVAAIGGAVATGVGESSYVAPDGFSFTVDRNGDTPAVVIIHDDGTVPNADRVLVVDEAGNEVTWEAVRTGPGTAAVTGDSALACPRQGATYTVVFDDRRATETVSTYEVDAPIPASVVERCEAAG</sequence>
<dbReference type="GeneID" id="56039417"/>
<evidence type="ECO:0000313" key="2">
    <source>
        <dbReference type="EMBL" id="QLG63539.1"/>
    </source>
</evidence>
<dbReference type="RefSeq" id="WP_179270123.1">
    <property type="nucleotide sequence ID" value="NZ_CP058579.1"/>
</dbReference>
<reference evidence="2 3" key="1">
    <citation type="submission" date="2020-06" db="EMBL/GenBank/DDBJ databases">
        <title>NJ-3-1, isolated from saline soil.</title>
        <authorList>
            <person name="Cui H.L."/>
            <person name="Shi X."/>
        </authorList>
    </citation>
    <scope>NUCLEOTIDE SEQUENCE [LARGE SCALE GENOMIC DNA]</scope>
    <source>
        <strain evidence="2 3">NJ-3-1</strain>
    </source>
</reference>
<dbReference type="KEGG" id="halu:HUG12_18120"/>
<gene>
    <name evidence="2" type="ORF">HUG12_18120</name>
</gene>
<organism evidence="2 3">
    <name type="scientific">Halorarum salinum</name>
    <dbReference type="NCBI Taxonomy" id="2743089"/>
    <lineage>
        <taxon>Archaea</taxon>
        <taxon>Methanobacteriati</taxon>
        <taxon>Methanobacteriota</taxon>
        <taxon>Stenosarchaea group</taxon>
        <taxon>Halobacteria</taxon>
        <taxon>Halobacteriales</taxon>
        <taxon>Haloferacaceae</taxon>
        <taxon>Halorarum</taxon>
    </lineage>
</organism>